<evidence type="ECO:0000256" key="2">
    <source>
        <dbReference type="ARBA" id="ARBA00022475"/>
    </source>
</evidence>
<dbReference type="InterPro" id="IPR005495">
    <property type="entry name" value="LptG/LptF_permease"/>
</dbReference>
<feature type="transmembrane region" description="Helical" evidence="6">
    <location>
        <begin position="12"/>
        <end position="29"/>
    </location>
</feature>
<dbReference type="InterPro" id="IPR030922">
    <property type="entry name" value="LptF"/>
</dbReference>
<evidence type="ECO:0000256" key="3">
    <source>
        <dbReference type="ARBA" id="ARBA00022692"/>
    </source>
</evidence>
<keyword evidence="4 6" id="KW-1133">Transmembrane helix</keyword>
<organism evidence="7 8">
    <name type="scientific">Nitratireductor pacificus pht-3B</name>
    <dbReference type="NCBI Taxonomy" id="391937"/>
    <lineage>
        <taxon>Bacteria</taxon>
        <taxon>Pseudomonadati</taxon>
        <taxon>Pseudomonadota</taxon>
        <taxon>Alphaproteobacteria</taxon>
        <taxon>Hyphomicrobiales</taxon>
        <taxon>Phyllobacteriaceae</taxon>
        <taxon>Nitratireductor</taxon>
    </lineage>
</organism>
<evidence type="ECO:0000313" key="8">
    <source>
        <dbReference type="Proteomes" id="UP000006786"/>
    </source>
</evidence>
<protein>
    <submittedName>
        <fullName evidence="7">Permease YjgP/YjgQ</fullName>
    </submittedName>
</protein>
<dbReference type="AlphaFoldDB" id="K2MHW1"/>
<dbReference type="Proteomes" id="UP000006786">
    <property type="component" value="Unassembled WGS sequence"/>
</dbReference>
<feature type="transmembrane region" description="Helical" evidence="6">
    <location>
        <begin position="306"/>
        <end position="324"/>
    </location>
</feature>
<evidence type="ECO:0000256" key="5">
    <source>
        <dbReference type="ARBA" id="ARBA00023136"/>
    </source>
</evidence>
<dbReference type="NCBIfam" id="TIGR04407">
    <property type="entry name" value="LptF_YjgP"/>
    <property type="match status" value="1"/>
</dbReference>
<keyword evidence="3 6" id="KW-0812">Transmembrane</keyword>
<dbReference type="GO" id="GO:0055085">
    <property type="term" value="P:transmembrane transport"/>
    <property type="evidence" value="ECO:0007669"/>
    <property type="project" value="InterPro"/>
</dbReference>
<feature type="transmembrane region" description="Helical" evidence="6">
    <location>
        <begin position="336"/>
        <end position="357"/>
    </location>
</feature>
<dbReference type="PANTHER" id="PTHR33529:SF6">
    <property type="entry name" value="YJGP_YJGQ FAMILY PERMEASE"/>
    <property type="match status" value="1"/>
</dbReference>
<proteinExistence type="predicted"/>
<dbReference type="GO" id="GO:0015920">
    <property type="term" value="P:lipopolysaccharide transport"/>
    <property type="evidence" value="ECO:0007669"/>
    <property type="project" value="TreeGrafter"/>
</dbReference>
<sequence length="401" mass="44029">MRVIELYIMRRTFALFAAALIWVLALVWTTQVLNRIDLVTDGGQSAGTFFMVAALVLPPVIPIVIPFALGIAVAQTLATMNSDSELVVIGAAGSPRSAVIRPILLIAIAASIASFAINNSLEPYSRQKFRTVLSNANANLITTVLQEGSFQKVGDGLFVQISERLPNGQLGGIFVADSREENTKLIYHARSGTTVEREGGSILVMQDGMVQRQSANGDVSTIRFDSYAFDLSEFTSSGGGKPTLYPKDRSLAFLLNPDPDDAIYKKWPQTFRAELHMRFSEWLYPLVFALIGLAVAGDARSFREARLHPIVTTMTIALLLRWVGFYSGSEAEKSGFFSVVLYAAPILMIGLCVVFIATNRVMELPTHWVERLGARTQKLTEMITRLRIRLAKLRQPAGGRG</sequence>
<reference evidence="7 8" key="1">
    <citation type="journal article" date="2012" name="J. Bacteriol.">
        <title>Genome Sequence of Nitratireductor pacificus Type Strain pht-3B.</title>
        <authorList>
            <person name="Lai Q."/>
            <person name="Li G."/>
            <person name="Shao Z."/>
        </authorList>
    </citation>
    <scope>NUCLEOTIDE SEQUENCE [LARGE SCALE GENOMIC DNA]</scope>
    <source>
        <strain evidence="8">pht-3B</strain>
    </source>
</reference>
<name>K2MHW1_9HYPH</name>
<accession>K2MHW1</accession>
<dbReference type="PANTHER" id="PTHR33529">
    <property type="entry name" value="SLR0882 PROTEIN-RELATED"/>
    <property type="match status" value="1"/>
</dbReference>
<evidence type="ECO:0000256" key="6">
    <source>
        <dbReference type="SAM" id="Phobius"/>
    </source>
</evidence>
<evidence type="ECO:0000256" key="4">
    <source>
        <dbReference type="ARBA" id="ARBA00022989"/>
    </source>
</evidence>
<keyword evidence="8" id="KW-1185">Reference proteome</keyword>
<dbReference type="OrthoDB" id="8477889at2"/>
<keyword evidence="2" id="KW-1003">Cell membrane</keyword>
<feature type="transmembrane region" description="Helical" evidence="6">
    <location>
        <begin position="49"/>
        <end position="77"/>
    </location>
</feature>
<dbReference type="Pfam" id="PF03739">
    <property type="entry name" value="LptF_LptG"/>
    <property type="match status" value="1"/>
</dbReference>
<comment type="subcellular location">
    <subcellularLocation>
        <location evidence="1">Cell membrane</location>
        <topology evidence="1">Multi-pass membrane protein</topology>
    </subcellularLocation>
</comment>
<keyword evidence="5 6" id="KW-0472">Membrane</keyword>
<dbReference type="GO" id="GO:0043190">
    <property type="term" value="C:ATP-binding cassette (ABC) transporter complex"/>
    <property type="evidence" value="ECO:0007669"/>
    <property type="project" value="InterPro"/>
</dbReference>
<dbReference type="RefSeq" id="WP_008594339.1">
    <property type="nucleotide sequence ID" value="NZ_AMRM01000003.1"/>
</dbReference>
<comment type="caution">
    <text evidence="7">The sequence shown here is derived from an EMBL/GenBank/DDBJ whole genome shotgun (WGS) entry which is preliminary data.</text>
</comment>
<feature type="transmembrane region" description="Helical" evidence="6">
    <location>
        <begin position="282"/>
        <end position="299"/>
    </location>
</feature>
<dbReference type="EMBL" id="AMRM01000003">
    <property type="protein sequence ID" value="EKF20325.1"/>
    <property type="molecule type" value="Genomic_DNA"/>
</dbReference>
<dbReference type="eggNOG" id="COG0795">
    <property type="taxonomic scope" value="Bacteria"/>
</dbReference>
<dbReference type="PATRIC" id="fig|391937.3.peg.764"/>
<evidence type="ECO:0000256" key="1">
    <source>
        <dbReference type="ARBA" id="ARBA00004651"/>
    </source>
</evidence>
<gene>
    <name evidence="7" type="ORF">NA2_03687</name>
</gene>
<evidence type="ECO:0000313" key="7">
    <source>
        <dbReference type="EMBL" id="EKF20325.1"/>
    </source>
</evidence>
<dbReference type="STRING" id="391937.NA2_03687"/>